<name>A0A934VP57_9BACT</name>
<feature type="domain" description="Histidine kinase" evidence="8">
    <location>
        <begin position="169"/>
        <end position="392"/>
    </location>
</feature>
<dbReference type="SMART" id="SM00387">
    <property type="entry name" value="HATPase_c"/>
    <property type="match status" value="1"/>
</dbReference>
<reference evidence="10" key="1">
    <citation type="submission" date="2021-01" db="EMBL/GenBank/DDBJ databases">
        <title>Modified the classification status of verrucomicrobia.</title>
        <authorList>
            <person name="Feng X."/>
        </authorList>
    </citation>
    <scope>NUCLEOTIDE SEQUENCE</scope>
    <source>
        <strain evidence="10">KCTC 13126</strain>
    </source>
</reference>
<keyword evidence="6" id="KW-0175">Coiled coil</keyword>
<feature type="coiled-coil region" evidence="6">
    <location>
        <begin position="132"/>
        <end position="159"/>
    </location>
</feature>
<evidence type="ECO:0000259" key="8">
    <source>
        <dbReference type="PROSITE" id="PS50109"/>
    </source>
</evidence>
<dbReference type="Proteomes" id="UP000617628">
    <property type="component" value="Unassembled WGS sequence"/>
</dbReference>
<dbReference type="Pfam" id="PF00072">
    <property type="entry name" value="Response_reg"/>
    <property type="match status" value="1"/>
</dbReference>
<keyword evidence="11" id="KW-1185">Reference proteome</keyword>
<keyword evidence="3 5" id="KW-0597">Phosphoprotein</keyword>
<dbReference type="CDD" id="cd17546">
    <property type="entry name" value="REC_hyHK_CKI1_RcsC-like"/>
    <property type="match status" value="1"/>
</dbReference>
<dbReference type="Gene3D" id="3.40.50.2300">
    <property type="match status" value="1"/>
</dbReference>
<dbReference type="SMART" id="SM00388">
    <property type="entry name" value="HisKA"/>
    <property type="match status" value="1"/>
</dbReference>
<dbReference type="SMART" id="SM00448">
    <property type="entry name" value="REC"/>
    <property type="match status" value="1"/>
</dbReference>
<comment type="catalytic activity">
    <reaction evidence="1">
        <text>ATP + protein L-histidine = ADP + protein N-phospho-L-histidine.</text>
        <dbReference type="EC" id="2.7.13.3"/>
    </reaction>
</comment>
<dbReference type="InterPro" id="IPR036890">
    <property type="entry name" value="HATPase_C_sf"/>
</dbReference>
<keyword evidence="4" id="KW-0902">Two-component regulatory system</keyword>
<dbReference type="GO" id="GO:0000155">
    <property type="term" value="F:phosphorelay sensor kinase activity"/>
    <property type="evidence" value="ECO:0007669"/>
    <property type="project" value="InterPro"/>
</dbReference>
<dbReference type="CDD" id="cd16922">
    <property type="entry name" value="HATPase_EvgS-ArcB-TorS-like"/>
    <property type="match status" value="1"/>
</dbReference>
<dbReference type="PRINTS" id="PR00344">
    <property type="entry name" value="BCTRLSENSOR"/>
</dbReference>
<comment type="caution">
    <text evidence="10">The sequence shown here is derived from an EMBL/GenBank/DDBJ whole genome shotgun (WGS) entry which is preliminary data.</text>
</comment>
<evidence type="ECO:0000256" key="1">
    <source>
        <dbReference type="ARBA" id="ARBA00000085"/>
    </source>
</evidence>
<dbReference type="PROSITE" id="PS50109">
    <property type="entry name" value="HIS_KIN"/>
    <property type="match status" value="1"/>
</dbReference>
<dbReference type="PANTHER" id="PTHR45339:SF1">
    <property type="entry name" value="HYBRID SIGNAL TRANSDUCTION HISTIDINE KINASE J"/>
    <property type="match status" value="1"/>
</dbReference>
<dbReference type="EC" id="2.7.13.3" evidence="2"/>
<proteinExistence type="predicted"/>
<dbReference type="RefSeq" id="WP_200355153.1">
    <property type="nucleotide sequence ID" value="NZ_JAENIL010000013.1"/>
</dbReference>
<evidence type="ECO:0000256" key="2">
    <source>
        <dbReference type="ARBA" id="ARBA00012438"/>
    </source>
</evidence>
<evidence type="ECO:0000256" key="7">
    <source>
        <dbReference type="SAM" id="MobiDB-lite"/>
    </source>
</evidence>
<dbReference type="CDD" id="cd00082">
    <property type="entry name" value="HisKA"/>
    <property type="match status" value="1"/>
</dbReference>
<dbReference type="Pfam" id="PF00512">
    <property type="entry name" value="HisKA"/>
    <property type="match status" value="1"/>
</dbReference>
<feature type="compositionally biased region" description="Basic and acidic residues" evidence="7">
    <location>
        <begin position="406"/>
        <end position="423"/>
    </location>
</feature>
<dbReference type="PANTHER" id="PTHR45339">
    <property type="entry name" value="HYBRID SIGNAL TRANSDUCTION HISTIDINE KINASE J"/>
    <property type="match status" value="1"/>
</dbReference>
<dbReference type="AlphaFoldDB" id="A0A934VP57"/>
<dbReference type="SUPFAM" id="SSF55874">
    <property type="entry name" value="ATPase domain of HSP90 chaperone/DNA topoisomerase II/histidine kinase"/>
    <property type="match status" value="1"/>
</dbReference>
<dbReference type="InterPro" id="IPR005467">
    <property type="entry name" value="His_kinase_dom"/>
</dbReference>
<dbReference type="InterPro" id="IPR011006">
    <property type="entry name" value="CheY-like_superfamily"/>
</dbReference>
<dbReference type="Pfam" id="PF02518">
    <property type="entry name" value="HATPase_c"/>
    <property type="match status" value="1"/>
</dbReference>
<dbReference type="InterPro" id="IPR003594">
    <property type="entry name" value="HATPase_dom"/>
</dbReference>
<dbReference type="InterPro" id="IPR036097">
    <property type="entry name" value="HisK_dim/P_sf"/>
</dbReference>
<dbReference type="InterPro" id="IPR003661">
    <property type="entry name" value="HisK_dim/P_dom"/>
</dbReference>
<dbReference type="EMBL" id="JAENIL010000013">
    <property type="protein sequence ID" value="MBK1876937.1"/>
    <property type="molecule type" value="Genomic_DNA"/>
</dbReference>
<evidence type="ECO:0000259" key="9">
    <source>
        <dbReference type="PROSITE" id="PS50110"/>
    </source>
</evidence>
<dbReference type="SUPFAM" id="SSF47384">
    <property type="entry name" value="Homodimeric domain of signal transducing histidine kinase"/>
    <property type="match status" value="1"/>
</dbReference>
<dbReference type="InterPro" id="IPR001789">
    <property type="entry name" value="Sig_transdc_resp-reg_receiver"/>
</dbReference>
<dbReference type="SUPFAM" id="SSF52172">
    <property type="entry name" value="CheY-like"/>
    <property type="match status" value="1"/>
</dbReference>
<dbReference type="FunFam" id="3.30.565.10:FF:000010">
    <property type="entry name" value="Sensor histidine kinase RcsC"/>
    <property type="match status" value="1"/>
</dbReference>
<feature type="modified residue" description="4-aspartylphosphate" evidence="5">
    <location>
        <position position="483"/>
    </location>
</feature>
<dbReference type="Gene3D" id="1.10.287.130">
    <property type="match status" value="1"/>
</dbReference>
<evidence type="ECO:0000313" key="10">
    <source>
        <dbReference type="EMBL" id="MBK1876937.1"/>
    </source>
</evidence>
<feature type="domain" description="Response regulatory" evidence="9">
    <location>
        <begin position="434"/>
        <end position="553"/>
    </location>
</feature>
<dbReference type="InterPro" id="IPR004358">
    <property type="entry name" value="Sig_transdc_His_kin-like_C"/>
</dbReference>
<dbReference type="Gene3D" id="3.30.565.10">
    <property type="entry name" value="Histidine kinase-like ATPase, C-terminal domain"/>
    <property type="match status" value="1"/>
</dbReference>
<sequence length="559" mass="60800">MLPESLESPLDRMYDHWARIGLNGRVCSCSDQLRRRVLAAGEDLGSLQARELFGLGEQEGELFYAAWVAALRGKASVLSLSLATRQAEKASVSLMPQFDEEGLVAGVVLGIECEGGRMAVGLRQPLEYSERGEDALRELSQLREDLAMARERMQALEAESGAKSEFLASVSHEIRTPLNAVLGFCDLLGKTALDEKQEEFVTAMSKSGRHLIELIGQTLEFSRIESGNLDLEKKPLRLDSVLAEAQAMLGDKALENSIAFSVDLSGLADEIVLGDATRLKQILVNLLGNAFKFTGEGSVNLRAETKDSSKEGFACLRVSVEDTGKGIDPDQAADLFEPFVQSELGVGSEFCGSGLGLAICKRLCEAMDGDVWLESTVLGKGSVFAFEIQLEREGGKTAVSEEQTGEESKMEVDERRVPAEETARVKRTGTGPIRLLVVDDNPNNLLITSKLSQHLGYQAETVSNGIDALERMKDGGYDIVLMDVRMAPINGIETTRKIRDGEAGERSSEAYIIAVTAHALQGDKEKCLASGMNDYLSKPLTLDRLQDSLNRARSELSLD</sequence>
<organism evidence="10 11">
    <name type="scientific">Pelagicoccus mobilis</name>
    <dbReference type="NCBI Taxonomy" id="415221"/>
    <lineage>
        <taxon>Bacteria</taxon>
        <taxon>Pseudomonadati</taxon>
        <taxon>Verrucomicrobiota</taxon>
        <taxon>Opitutia</taxon>
        <taxon>Puniceicoccales</taxon>
        <taxon>Pelagicoccaceae</taxon>
        <taxon>Pelagicoccus</taxon>
    </lineage>
</organism>
<evidence type="ECO:0000256" key="3">
    <source>
        <dbReference type="ARBA" id="ARBA00022553"/>
    </source>
</evidence>
<gene>
    <name evidence="10" type="ORF">JIN87_08665</name>
</gene>
<evidence type="ECO:0000313" key="11">
    <source>
        <dbReference type="Proteomes" id="UP000617628"/>
    </source>
</evidence>
<feature type="region of interest" description="Disordered" evidence="7">
    <location>
        <begin position="395"/>
        <end position="423"/>
    </location>
</feature>
<accession>A0A934VP57</accession>
<evidence type="ECO:0000256" key="4">
    <source>
        <dbReference type="ARBA" id="ARBA00023012"/>
    </source>
</evidence>
<protein>
    <recommendedName>
        <fullName evidence="2">histidine kinase</fullName>
        <ecNumber evidence="2">2.7.13.3</ecNumber>
    </recommendedName>
</protein>
<evidence type="ECO:0000256" key="6">
    <source>
        <dbReference type="SAM" id="Coils"/>
    </source>
</evidence>
<dbReference type="PROSITE" id="PS50110">
    <property type="entry name" value="RESPONSE_REGULATORY"/>
    <property type="match status" value="1"/>
</dbReference>
<evidence type="ECO:0000256" key="5">
    <source>
        <dbReference type="PROSITE-ProRule" id="PRU00169"/>
    </source>
</evidence>